<feature type="region of interest" description="Disordered" evidence="1">
    <location>
        <begin position="239"/>
        <end position="265"/>
    </location>
</feature>
<proteinExistence type="predicted"/>
<organism evidence="2 3">
    <name type="scientific">Sinanodonta woodiana</name>
    <name type="common">Chinese pond mussel</name>
    <name type="synonym">Anodonta woodiana</name>
    <dbReference type="NCBI Taxonomy" id="1069815"/>
    <lineage>
        <taxon>Eukaryota</taxon>
        <taxon>Metazoa</taxon>
        <taxon>Spiralia</taxon>
        <taxon>Lophotrochozoa</taxon>
        <taxon>Mollusca</taxon>
        <taxon>Bivalvia</taxon>
        <taxon>Autobranchia</taxon>
        <taxon>Heteroconchia</taxon>
        <taxon>Palaeoheterodonta</taxon>
        <taxon>Unionida</taxon>
        <taxon>Unionoidea</taxon>
        <taxon>Unionidae</taxon>
        <taxon>Unioninae</taxon>
        <taxon>Sinanodonta</taxon>
    </lineage>
</organism>
<reference evidence="2 3" key="1">
    <citation type="submission" date="2024-11" db="EMBL/GenBank/DDBJ databases">
        <title>Chromosome-level genome assembly of the freshwater bivalve Anodonta woodiana.</title>
        <authorList>
            <person name="Chen X."/>
        </authorList>
    </citation>
    <scope>NUCLEOTIDE SEQUENCE [LARGE SCALE GENOMIC DNA]</scope>
    <source>
        <strain evidence="2">MN2024</strain>
        <tissue evidence="2">Gills</tissue>
    </source>
</reference>
<evidence type="ECO:0000256" key="1">
    <source>
        <dbReference type="SAM" id="MobiDB-lite"/>
    </source>
</evidence>
<protein>
    <recommendedName>
        <fullName evidence="4">CABIT domain-containing protein</fullName>
    </recommendedName>
</protein>
<gene>
    <name evidence="2" type="ORF">ACJMK2_042123</name>
</gene>
<comment type="caution">
    <text evidence="2">The sequence shown here is derived from an EMBL/GenBank/DDBJ whole genome shotgun (WGS) entry which is preliminary data.</text>
</comment>
<sequence length="271" mass="30595">MRCRTSKDNNTHKVIATLFQSNVKAFLNLARLMAFCFTEGKSGSEYSQVDYAPGNVFLVESVYSGTAKLKNDSKYFNRKKSFIQDQKYLKCRDEKNTEILIPLNHQGEFIEVMPSMSGNGRLSVKSENLIDAKQFPTVVRYVYGRQRPRIQPFSGMFTLLDSFEESSIVGCVLDPKGHVLFEIPLGSPLTFHLALNLNELSPHPIIKKAIRTCEGLAQPFARDLKYKFKFAQRFLHASGNSHGSEDPDEVGDPPSARNSEEFGVTTTYIYV</sequence>
<evidence type="ECO:0008006" key="4">
    <source>
        <dbReference type="Google" id="ProtNLM"/>
    </source>
</evidence>
<evidence type="ECO:0000313" key="3">
    <source>
        <dbReference type="Proteomes" id="UP001634394"/>
    </source>
</evidence>
<dbReference type="AlphaFoldDB" id="A0ABD3W6D8"/>
<dbReference type="EMBL" id="JBJQND010000008">
    <property type="protein sequence ID" value="KAL3869442.1"/>
    <property type="molecule type" value="Genomic_DNA"/>
</dbReference>
<evidence type="ECO:0000313" key="2">
    <source>
        <dbReference type="EMBL" id="KAL3869442.1"/>
    </source>
</evidence>
<name>A0ABD3W6D8_SINWO</name>
<dbReference type="Proteomes" id="UP001634394">
    <property type="component" value="Unassembled WGS sequence"/>
</dbReference>
<accession>A0ABD3W6D8</accession>
<keyword evidence="3" id="KW-1185">Reference proteome</keyword>